<evidence type="ECO:0008006" key="3">
    <source>
        <dbReference type="Google" id="ProtNLM"/>
    </source>
</evidence>
<reference evidence="2" key="1">
    <citation type="journal article" date="2015" name="Nature">
        <title>Complex archaea that bridge the gap between prokaryotes and eukaryotes.</title>
        <authorList>
            <person name="Spang A."/>
            <person name="Saw J.H."/>
            <person name="Jorgensen S.L."/>
            <person name="Zaremba-Niedzwiedzka K."/>
            <person name="Martijn J."/>
            <person name="Lind A.E."/>
            <person name="van Eijk R."/>
            <person name="Schleper C."/>
            <person name="Guy L."/>
            <person name="Ettema T.J."/>
        </authorList>
    </citation>
    <scope>NUCLEOTIDE SEQUENCE</scope>
</reference>
<organism evidence="2">
    <name type="scientific">marine sediment metagenome</name>
    <dbReference type="NCBI Taxonomy" id="412755"/>
    <lineage>
        <taxon>unclassified sequences</taxon>
        <taxon>metagenomes</taxon>
        <taxon>ecological metagenomes</taxon>
    </lineage>
</organism>
<accession>A0A0F9NM61</accession>
<evidence type="ECO:0000313" key="2">
    <source>
        <dbReference type="EMBL" id="KKN20615.1"/>
    </source>
</evidence>
<comment type="caution">
    <text evidence="2">The sequence shown here is derived from an EMBL/GenBank/DDBJ whole genome shotgun (WGS) entry which is preliminary data.</text>
</comment>
<feature type="region of interest" description="Disordered" evidence="1">
    <location>
        <begin position="77"/>
        <end position="99"/>
    </location>
</feature>
<evidence type="ECO:0000256" key="1">
    <source>
        <dbReference type="SAM" id="MobiDB-lite"/>
    </source>
</evidence>
<dbReference type="AlphaFoldDB" id="A0A0F9NM61"/>
<proteinExistence type="predicted"/>
<name>A0A0F9NM61_9ZZZZ</name>
<sequence>MSAARDQLCDILQIQIKVWRYELHDRVSRSDVPRVEPSDAKRLRVLEDENSKLKKLLAEQMLDNAMLRDINSKNGDARWEAESGGAFDGGPSGKPATGV</sequence>
<protein>
    <recommendedName>
        <fullName evidence="3">Transposase</fullName>
    </recommendedName>
</protein>
<dbReference type="EMBL" id="LAZR01003224">
    <property type="protein sequence ID" value="KKN20615.1"/>
    <property type="molecule type" value="Genomic_DNA"/>
</dbReference>
<gene>
    <name evidence="2" type="ORF">LCGC14_0933660</name>
</gene>